<dbReference type="InterPro" id="IPR021370">
    <property type="entry name" value="DUF2987"/>
</dbReference>
<dbReference type="Pfam" id="PF11205">
    <property type="entry name" value="DUF2987"/>
    <property type="match status" value="1"/>
</dbReference>
<name>A0ABQ6DZB5_9GAMM</name>
<keyword evidence="1" id="KW-0732">Signal</keyword>
<feature type="signal peptide" evidence="1">
    <location>
        <begin position="1"/>
        <end position="18"/>
    </location>
</feature>
<reference evidence="3" key="1">
    <citation type="journal article" date="2019" name="Int. J. Syst. Evol. Microbiol.">
        <title>The Global Catalogue of Microorganisms (GCM) 10K type strain sequencing project: providing services to taxonomists for standard genome sequencing and annotation.</title>
        <authorList>
            <consortium name="The Broad Institute Genomics Platform"/>
            <consortium name="The Broad Institute Genome Sequencing Center for Infectious Disease"/>
            <person name="Wu L."/>
            <person name="Ma J."/>
        </authorList>
    </citation>
    <scope>NUCLEOTIDE SEQUENCE [LARGE SCALE GENOMIC DNA]</scope>
    <source>
        <strain evidence="3">NBRC 103166</strain>
    </source>
</reference>
<evidence type="ECO:0000313" key="2">
    <source>
        <dbReference type="EMBL" id="GLS90223.1"/>
    </source>
</evidence>
<dbReference type="EMBL" id="BSPQ01000002">
    <property type="protein sequence ID" value="GLS90223.1"/>
    <property type="molecule type" value="Genomic_DNA"/>
</dbReference>
<keyword evidence="3" id="KW-1185">Reference proteome</keyword>
<sequence length="212" mass="23889">MRITLLLLSLLVSQNVFSSTLKLNYSLFFGYMKTMYKLDYQDVTTAFYLVEPKTGNQCVIDQAEMVVDNKREPIDFQPQGRLLPFYSDQHRKDGAMIEVETVLDQACALQVTLMAKESQLNALTFGKLAAISEQLEGVLRKNAGMIGKYFLPTYQGLRFKLAYPIEATSALPDGHQLASNGDLLIANDTLQSMPADELFSYKVLRITPWIVN</sequence>
<organism evidence="2 3">
    <name type="scientific">Psychromonas marina</name>
    <dbReference type="NCBI Taxonomy" id="88364"/>
    <lineage>
        <taxon>Bacteria</taxon>
        <taxon>Pseudomonadati</taxon>
        <taxon>Pseudomonadota</taxon>
        <taxon>Gammaproteobacteria</taxon>
        <taxon>Alteromonadales</taxon>
        <taxon>Psychromonadaceae</taxon>
        <taxon>Psychromonas</taxon>
    </lineage>
</organism>
<protein>
    <recommendedName>
        <fullName evidence="4">DUF2987 domain-containing protein</fullName>
    </recommendedName>
</protein>
<gene>
    <name evidence="2" type="ORF">GCM10007916_12900</name>
</gene>
<dbReference type="Proteomes" id="UP001157353">
    <property type="component" value="Unassembled WGS sequence"/>
</dbReference>
<feature type="chain" id="PRO_5046774333" description="DUF2987 domain-containing protein" evidence="1">
    <location>
        <begin position="19"/>
        <end position="212"/>
    </location>
</feature>
<dbReference type="RefSeq" id="WP_284203341.1">
    <property type="nucleotide sequence ID" value="NZ_BSPQ01000002.1"/>
</dbReference>
<proteinExistence type="predicted"/>
<evidence type="ECO:0000256" key="1">
    <source>
        <dbReference type="SAM" id="SignalP"/>
    </source>
</evidence>
<evidence type="ECO:0008006" key="4">
    <source>
        <dbReference type="Google" id="ProtNLM"/>
    </source>
</evidence>
<accession>A0ABQ6DZB5</accession>
<evidence type="ECO:0000313" key="3">
    <source>
        <dbReference type="Proteomes" id="UP001157353"/>
    </source>
</evidence>
<comment type="caution">
    <text evidence="2">The sequence shown here is derived from an EMBL/GenBank/DDBJ whole genome shotgun (WGS) entry which is preliminary data.</text>
</comment>